<dbReference type="AlphaFoldDB" id="A0A252F1Q4"/>
<dbReference type="Pfam" id="PF02311">
    <property type="entry name" value="AraC_binding"/>
    <property type="match status" value="1"/>
</dbReference>
<dbReference type="InterPro" id="IPR037923">
    <property type="entry name" value="HTH-like"/>
</dbReference>
<keyword evidence="1" id="KW-0963">Cytoplasm</keyword>
<dbReference type="Gene3D" id="2.60.120.280">
    <property type="entry name" value="Regulatory protein AraC"/>
    <property type="match status" value="1"/>
</dbReference>
<evidence type="ECO:0000313" key="6">
    <source>
        <dbReference type="EMBL" id="OUM19723.1"/>
    </source>
</evidence>
<dbReference type="PANTHER" id="PTHR46796:SF13">
    <property type="entry name" value="HTH-TYPE TRANSCRIPTIONAL ACTIVATOR RHAS"/>
    <property type="match status" value="1"/>
</dbReference>
<evidence type="ECO:0000256" key="3">
    <source>
        <dbReference type="ARBA" id="ARBA00023125"/>
    </source>
</evidence>
<dbReference type="Proteomes" id="UP000194903">
    <property type="component" value="Unassembled WGS sequence"/>
</dbReference>
<comment type="caution">
    <text evidence="6">The sequence shown here is derived from an EMBL/GenBank/DDBJ whole genome shotgun (WGS) entry which is preliminary data.</text>
</comment>
<dbReference type="RefSeq" id="WP_087021450.1">
    <property type="nucleotide sequence ID" value="NZ_CP178353.1"/>
</dbReference>
<dbReference type="InterPro" id="IPR009057">
    <property type="entry name" value="Homeodomain-like_sf"/>
</dbReference>
<keyword evidence="7" id="KW-1185">Reference proteome</keyword>
<evidence type="ECO:0000256" key="2">
    <source>
        <dbReference type="ARBA" id="ARBA00023015"/>
    </source>
</evidence>
<dbReference type="PANTHER" id="PTHR46796">
    <property type="entry name" value="HTH-TYPE TRANSCRIPTIONAL ACTIVATOR RHAS-RELATED"/>
    <property type="match status" value="1"/>
</dbReference>
<dbReference type="Pfam" id="PF12833">
    <property type="entry name" value="HTH_18"/>
    <property type="match status" value="1"/>
</dbReference>
<keyword evidence="4" id="KW-0804">Transcription</keyword>
<proteinExistence type="predicted"/>
<evidence type="ECO:0000256" key="4">
    <source>
        <dbReference type="ARBA" id="ARBA00023163"/>
    </source>
</evidence>
<name>A0A252F1Q4_9FIRM</name>
<keyword evidence="3" id="KW-0238">DNA-binding</keyword>
<dbReference type="PROSITE" id="PS01124">
    <property type="entry name" value="HTH_ARAC_FAMILY_2"/>
    <property type="match status" value="1"/>
</dbReference>
<dbReference type="OrthoDB" id="324626at2"/>
<feature type="domain" description="HTH araC/xylS-type" evidence="5">
    <location>
        <begin position="179"/>
        <end position="277"/>
    </location>
</feature>
<protein>
    <recommendedName>
        <fullName evidence="5">HTH araC/xylS-type domain-containing protein</fullName>
    </recommendedName>
</protein>
<dbReference type="SUPFAM" id="SSF46689">
    <property type="entry name" value="Homeodomain-like"/>
    <property type="match status" value="2"/>
</dbReference>
<evidence type="ECO:0000313" key="7">
    <source>
        <dbReference type="Proteomes" id="UP000194903"/>
    </source>
</evidence>
<organism evidence="6 7">
    <name type="scientific">Butyricicoccus porcorum</name>
    <dbReference type="NCBI Taxonomy" id="1945634"/>
    <lineage>
        <taxon>Bacteria</taxon>
        <taxon>Bacillati</taxon>
        <taxon>Bacillota</taxon>
        <taxon>Clostridia</taxon>
        <taxon>Eubacteriales</taxon>
        <taxon>Butyricicoccaceae</taxon>
        <taxon>Butyricicoccus</taxon>
    </lineage>
</organism>
<dbReference type="SUPFAM" id="SSF51215">
    <property type="entry name" value="Regulatory protein AraC"/>
    <property type="match status" value="1"/>
</dbReference>
<evidence type="ECO:0000259" key="5">
    <source>
        <dbReference type="PROSITE" id="PS01124"/>
    </source>
</evidence>
<reference evidence="6 7" key="1">
    <citation type="submission" date="2017-05" db="EMBL/GenBank/DDBJ databases">
        <title>Butyricicoccus porcorum sp. nov. a butyrate-producing bacterium from the swine intestinal tract.</title>
        <authorList>
            <person name="Trachsel J."/>
            <person name="Humphrey S."/>
            <person name="Allen H.K."/>
        </authorList>
    </citation>
    <scope>NUCLEOTIDE SEQUENCE [LARGE SCALE GENOMIC DNA]</scope>
    <source>
        <strain evidence="6">BB10</strain>
    </source>
</reference>
<dbReference type="SMART" id="SM00342">
    <property type="entry name" value="HTH_ARAC"/>
    <property type="match status" value="1"/>
</dbReference>
<dbReference type="PRINTS" id="PR00032">
    <property type="entry name" value="HTHARAC"/>
</dbReference>
<gene>
    <name evidence="6" type="ORF">CBW42_11205</name>
</gene>
<dbReference type="Gene3D" id="1.10.10.60">
    <property type="entry name" value="Homeodomain-like"/>
    <property type="match status" value="2"/>
</dbReference>
<evidence type="ECO:0000256" key="1">
    <source>
        <dbReference type="ARBA" id="ARBA00022490"/>
    </source>
</evidence>
<dbReference type="GO" id="GO:0003700">
    <property type="term" value="F:DNA-binding transcription factor activity"/>
    <property type="evidence" value="ECO:0007669"/>
    <property type="project" value="InterPro"/>
</dbReference>
<dbReference type="InterPro" id="IPR050204">
    <property type="entry name" value="AraC_XylS_family_regulators"/>
</dbReference>
<accession>A0A252F1Q4</accession>
<dbReference type="InterPro" id="IPR018060">
    <property type="entry name" value="HTH_AraC"/>
</dbReference>
<dbReference type="InterPro" id="IPR020449">
    <property type="entry name" value="Tscrpt_reg_AraC-type_HTH"/>
</dbReference>
<dbReference type="InterPro" id="IPR003313">
    <property type="entry name" value="AraC-bd"/>
</dbReference>
<dbReference type="EMBL" id="NHOC01000010">
    <property type="protein sequence ID" value="OUM19723.1"/>
    <property type="molecule type" value="Genomic_DNA"/>
</dbReference>
<sequence>MLLPHEKGLEPMSELYEATPSDRAARLLYFLQRSGYFYCDTDYYIEHTGQDGYLLFYVTKGKMCVFAHGEKAIIHAGECGFINCNEAHSYRAVESLEYMWIYFNGANTKMFWKEIFKEHGLVIPAEYSAYIRDQMQQFLHLLRTAGCMEETTASRMLYDIIYSMLDDGAADKSDDPLIASVQQYLELHFSEDVSTAMLAKRFHLSVSQFNRKFRAGTGQSPHEYLVNLRISQAKKLLKETELSVTEIAGAVGYAYDTSFAAAFRSKVGMSPRQFRNFLV</sequence>
<dbReference type="GO" id="GO:0043565">
    <property type="term" value="F:sequence-specific DNA binding"/>
    <property type="evidence" value="ECO:0007669"/>
    <property type="project" value="InterPro"/>
</dbReference>
<keyword evidence="2" id="KW-0805">Transcription regulation</keyword>